<gene>
    <name evidence="2" type="ORF">JOB18_045815</name>
</gene>
<keyword evidence="3" id="KW-1185">Reference proteome</keyword>
<comment type="caution">
    <text evidence="2">The sequence shown here is derived from an EMBL/GenBank/DDBJ whole genome shotgun (WGS) entry which is preliminary data.</text>
</comment>
<organism evidence="2 3">
    <name type="scientific">Solea senegalensis</name>
    <name type="common">Senegalese sole</name>
    <dbReference type="NCBI Taxonomy" id="28829"/>
    <lineage>
        <taxon>Eukaryota</taxon>
        <taxon>Metazoa</taxon>
        <taxon>Chordata</taxon>
        <taxon>Craniata</taxon>
        <taxon>Vertebrata</taxon>
        <taxon>Euteleostomi</taxon>
        <taxon>Actinopterygii</taxon>
        <taxon>Neopterygii</taxon>
        <taxon>Teleostei</taxon>
        <taxon>Neoteleostei</taxon>
        <taxon>Acanthomorphata</taxon>
        <taxon>Carangaria</taxon>
        <taxon>Pleuronectiformes</taxon>
        <taxon>Pleuronectoidei</taxon>
        <taxon>Soleidae</taxon>
        <taxon>Solea</taxon>
    </lineage>
</organism>
<evidence type="ECO:0000256" key="1">
    <source>
        <dbReference type="SAM" id="MobiDB-lite"/>
    </source>
</evidence>
<evidence type="ECO:0000313" key="3">
    <source>
        <dbReference type="Proteomes" id="UP000693946"/>
    </source>
</evidence>
<dbReference type="AlphaFoldDB" id="A0AAV6Q4E4"/>
<sequence length="201" mass="22366">MTSVPNNVPTVDAHVQLSRQWTSSQHLLMLIKQNLRSPTGAKLIQTVPQQDSLYGVPPRLHLLVTALAAEVTHHTDRGTSSLLPTNIHSPSGQRRRRRRHMNLISNAATLIHQTQDHSTVLAVLDGKAPEPSPLSRDTVAGLTSPCLSRKPQMSRKPLDISVNHSSLNKHFLNDLREKRNKRQTHHAAKQGPRPLTNLNPN</sequence>
<dbReference type="EMBL" id="JAGKHQ010000019">
    <property type="protein sequence ID" value="KAG7483333.1"/>
    <property type="molecule type" value="Genomic_DNA"/>
</dbReference>
<feature type="compositionally biased region" description="Basic residues" evidence="1">
    <location>
        <begin position="178"/>
        <end position="188"/>
    </location>
</feature>
<name>A0AAV6Q4E4_SOLSE</name>
<accession>A0AAV6Q4E4</accession>
<dbReference type="Proteomes" id="UP000693946">
    <property type="component" value="Linkage Group LG7"/>
</dbReference>
<feature type="region of interest" description="Disordered" evidence="1">
    <location>
        <begin position="178"/>
        <end position="201"/>
    </location>
</feature>
<proteinExistence type="predicted"/>
<evidence type="ECO:0000313" key="2">
    <source>
        <dbReference type="EMBL" id="KAG7483333.1"/>
    </source>
</evidence>
<protein>
    <submittedName>
        <fullName evidence="2">Uncharacterized protein</fullName>
    </submittedName>
</protein>
<reference evidence="2 3" key="1">
    <citation type="journal article" date="2021" name="Sci. Rep.">
        <title>Chromosome anchoring in Senegalese sole (Solea senegalensis) reveals sex-associated markers and genome rearrangements in flatfish.</title>
        <authorList>
            <person name="Guerrero-Cozar I."/>
            <person name="Gomez-Garrido J."/>
            <person name="Berbel C."/>
            <person name="Martinez-Blanch J.F."/>
            <person name="Alioto T."/>
            <person name="Claros M.G."/>
            <person name="Gagnaire P.A."/>
            <person name="Manchado M."/>
        </authorList>
    </citation>
    <scope>NUCLEOTIDE SEQUENCE [LARGE SCALE GENOMIC DNA]</scope>
    <source>
        <strain evidence="2">Sse05_10M</strain>
    </source>
</reference>